<keyword evidence="1" id="KW-0812">Transmembrane</keyword>
<gene>
    <name evidence="2" type="ORF">PGTUg99_027832</name>
</gene>
<protein>
    <submittedName>
        <fullName evidence="2">Uncharacterized protein</fullName>
    </submittedName>
</protein>
<evidence type="ECO:0000313" key="3">
    <source>
        <dbReference type="Proteomes" id="UP000325313"/>
    </source>
</evidence>
<dbReference type="EMBL" id="VDEP01000038">
    <property type="protein sequence ID" value="KAA1135639.1"/>
    <property type="molecule type" value="Genomic_DNA"/>
</dbReference>
<evidence type="ECO:0000256" key="1">
    <source>
        <dbReference type="SAM" id="Phobius"/>
    </source>
</evidence>
<dbReference type="AlphaFoldDB" id="A0A5B0SDP4"/>
<reference evidence="2 3" key="1">
    <citation type="submission" date="2019-05" db="EMBL/GenBank/DDBJ databases">
        <title>Emergence of the Ug99 lineage of the wheat stem rust pathogen through somatic hybridization.</title>
        <authorList>
            <person name="Li F."/>
            <person name="Upadhyaya N.M."/>
            <person name="Sperschneider J."/>
            <person name="Matny O."/>
            <person name="Nguyen-Phuc H."/>
            <person name="Mago R."/>
            <person name="Raley C."/>
            <person name="Miller M.E."/>
            <person name="Silverstein K.A.T."/>
            <person name="Henningsen E."/>
            <person name="Hirsch C.D."/>
            <person name="Visser B."/>
            <person name="Pretorius Z.A."/>
            <person name="Steffenson B.J."/>
            <person name="Schwessinger B."/>
            <person name="Dodds P.N."/>
            <person name="Figueroa M."/>
        </authorList>
    </citation>
    <scope>NUCLEOTIDE SEQUENCE [LARGE SCALE GENOMIC DNA]</scope>
    <source>
        <strain evidence="2 3">Ug99</strain>
    </source>
</reference>
<dbReference type="Proteomes" id="UP000325313">
    <property type="component" value="Unassembled WGS sequence"/>
</dbReference>
<organism evidence="2 3">
    <name type="scientific">Puccinia graminis f. sp. tritici</name>
    <dbReference type="NCBI Taxonomy" id="56615"/>
    <lineage>
        <taxon>Eukaryota</taxon>
        <taxon>Fungi</taxon>
        <taxon>Dikarya</taxon>
        <taxon>Basidiomycota</taxon>
        <taxon>Pucciniomycotina</taxon>
        <taxon>Pucciniomycetes</taxon>
        <taxon>Pucciniales</taxon>
        <taxon>Pucciniaceae</taxon>
        <taxon>Puccinia</taxon>
    </lineage>
</organism>
<evidence type="ECO:0000313" key="2">
    <source>
        <dbReference type="EMBL" id="KAA1135639.1"/>
    </source>
</evidence>
<accession>A0A5B0SDP4</accession>
<keyword evidence="1" id="KW-0472">Membrane</keyword>
<name>A0A5B0SDP4_PUCGR</name>
<feature type="transmembrane region" description="Helical" evidence="1">
    <location>
        <begin position="96"/>
        <end position="112"/>
    </location>
</feature>
<comment type="caution">
    <text evidence="2">The sequence shown here is derived from an EMBL/GenBank/DDBJ whole genome shotgun (WGS) entry which is preliminary data.</text>
</comment>
<sequence>MREGQSGLGSILIKNRSSILISNPRLDNNLDSLLQNLGHTALSDQDSTSRLTYLKTFSNDSRLLKNPRKAPLYHLASCLLNVLLISYLLLSSDLKVLSFLVLISILLVFGSGS</sequence>
<keyword evidence="1" id="KW-1133">Transmembrane helix</keyword>
<feature type="transmembrane region" description="Helical" evidence="1">
    <location>
        <begin position="72"/>
        <end position="90"/>
    </location>
</feature>
<proteinExistence type="predicted"/>